<dbReference type="Proteomes" id="UP000245535">
    <property type="component" value="Unassembled WGS sequence"/>
</dbReference>
<name>A0A315Z933_SEDFL</name>
<dbReference type="InterPro" id="IPR013229">
    <property type="entry name" value="PEGA"/>
</dbReference>
<keyword evidence="6" id="KW-1185">Reference proteome</keyword>
<gene>
    <name evidence="5" type="ORF">BC781_103261</name>
</gene>
<evidence type="ECO:0000256" key="2">
    <source>
        <dbReference type="SAM" id="SignalP"/>
    </source>
</evidence>
<comment type="caution">
    <text evidence="5">The sequence shown here is derived from an EMBL/GenBank/DDBJ whole genome shotgun (WGS) entry which is preliminary data.</text>
</comment>
<proteinExistence type="predicted"/>
<feature type="chain" id="PRO_5016303456" evidence="2">
    <location>
        <begin position="22"/>
        <end position="454"/>
    </location>
</feature>
<evidence type="ECO:0000256" key="1">
    <source>
        <dbReference type="SAM" id="MobiDB-lite"/>
    </source>
</evidence>
<dbReference type="PANTHER" id="PTHR48104:SF30">
    <property type="entry name" value="METACASPASE-1"/>
    <property type="match status" value="1"/>
</dbReference>
<dbReference type="AlphaFoldDB" id="A0A315Z933"/>
<dbReference type="PANTHER" id="PTHR48104">
    <property type="entry name" value="METACASPASE-4"/>
    <property type="match status" value="1"/>
</dbReference>
<dbReference type="GO" id="GO:0006508">
    <property type="term" value="P:proteolysis"/>
    <property type="evidence" value="ECO:0007669"/>
    <property type="project" value="InterPro"/>
</dbReference>
<dbReference type="Gene3D" id="3.40.50.1460">
    <property type="match status" value="1"/>
</dbReference>
<dbReference type="PROSITE" id="PS51257">
    <property type="entry name" value="PROKAR_LIPOPROTEIN"/>
    <property type="match status" value="1"/>
</dbReference>
<evidence type="ECO:0000313" key="6">
    <source>
        <dbReference type="Proteomes" id="UP000245535"/>
    </source>
</evidence>
<dbReference type="GO" id="GO:0005737">
    <property type="term" value="C:cytoplasm"/>
    <property type="evidence" value="ECO:0007669"/>
    <property type="project" value="TreeGrafter"/>
</dbReference>
<protein>
    <submittedName>
        <fullName evidence="5">PEGA domain-containing protein</fullName>
    </submittedName>
</protein>
<dbReference type="InterPro" id="IPR050452">
    <property type="entry name" value="Metacaspase"/>
</dbReference>
<dbReference type="Pfam" id="PF08308">
    <property type="entry name" value="PEGA"/>
    <property type="match status" value="1"/>
</dbReference>
<evidence type="ECO:0000259" key="3">
    <source>
        <dbReference type="Pfam" id="PF00656"/>
    </source>
</evidence>
<feature type="domain" description="PEGA" evidence="4">
    <location>
        <begin position="45"/>
        <end position="83"/>
    </location>
</feature>
<feature type="signal peptide" evidence="2">
    <location>
        <begin position="1"/>
        <end position="21"/>
    </location>
</feature>
<dbReference type="Pfam" id="PF00656">
    <property type="entry name" value="Peptidase_C14"/>
    <property type="match status" value="1"/>
</dbReference>
<dbReference type="SUPFAM" id="SSF52129">
    <property type="entry name" value="Caspase-like"/>
    <property type="match status" value="1"/>
</dbReference>
<evidence type="ECO:0000259" key="4">
    <source>
        <dbReference type="Pfam" id="PF08308"/>
    </source>
</evidence>
<keyword evidence="2" id="KW-0732">Signal</keyword>
<dbReference type="InterPro" id="IPR029030">
    <property type="entry name" value="Caspase-like_dom_sf"/>
</dbReference>
<feature type="domain" description="Peptidase C14 caspase" evidence="3">
    <location>
        <begin position="219"/>
        <end position="421"/>
    </location>
</feature>
<organism evidence="5 6">
    <name type="scientific">Sediminitomix flava</name>
    <dbReference type="NCBI Taxonomy" id="379075"/>
    <lineage>
        <taxon>Bacteria</taxon>
        <taxon>Pseudomonadati</taxon>
        <taxon>Bacteroidota</taxon>
        <taxon>Cytophagia</taxon>
        <taxon>Cytophagales</taxon>
        <taxon>Flammeovirgaceae</taxon>
        <taxon>Sediminitomix</taxon>
    </lineage>
</organism>
<sequence>MKFFSKLLILLSLSISISSCATIMKGRNSTKKIKIKSTYFGHRHRGAEVYIDGDFKGYTPLKVRVPRRNTNHHIEVRKDGFQSSVYDMKRRPSINFLILDALTTGGVGILIDFATGAIYKPDRRKIELPIYLKEPEKKEKAPKEEKVEFVAQNTPQTPTTPPATPSKPSIYQDRERLEGILEAETYKPENKDSKGFGVTPTHVAKDLELDINKSDGKYYALLIGVQDYGDPEINSLTNPINDVTDLNKILIENYEFEGENVQILKNPSRSSIVESFDLLRAKMTAEDNLLIFFAGHGYWDDSSKLGFWLPSDAKRNSTANWLGNSRLKDYISSIPSKHTLLIADACFSGGIFQTRKAFSEDRPDIKRLYDLPSRKAMTSGTLKEVPDESVFVHFLKKRLLENEEKYVSSEELFSSFRRAVMNNSENVPQYGEIKGAGDEGGDFIFIKKDKELMK</sequence>
<reference evidence="5 6" key="1">
    <citation type="submission" date="2018-03" db="EMBL/GenBank/DDBJ databases">
        <title>Genomic Encyclopedia of Archaeal and Bacterial Type Strains, Phase II (KMG-II): from individual species to whole genera.</title>
        <authorList>
            <person name="Goeker M."/>
        </authorList>
    </citation>
    <scope>NUCLEOTIDE SEQUENCE [LARGE SCALE GENOMIC DNA]</scope>
    <source>
        <strain evidence="5 6">DSM 28229</strain>
    </source>
</reference>
<evidence type="ECO:0000313" key="5">
    <source>
        <dbReference type="EMBL" id="PWJ42011.1"/>
    </source>
</evidence>
<dbReference type="EMBL" id="QGDO01000003">
    <property type="protein sequence ID" value="PWJ42011.1"/>
    <property type="molecule type" value="Genomic_DNA"/>
</dbReference>
<accession>A0A315Z933</accession>
<feature type="region of interest" description="Disordered" evidence="1">
    <location>
        <begin position="150"/>
        <end position="172"/>
    </location>
</feature>
<dbReference type="GO" id="GO:0004197">
    <property type="term" value="F:cysteine-type endopeptidase activity"/>
    <property type="evidence" value="ECO:0007669"/>
    <property type="project" value="InterPro"/>
</dbReference>
<dbReference type="InterPro" id="IPR011600">
    <property type="entry name" value="Pept_C14_caspase"/>
</dbReference>